<reference evidence="3" key="1">
    <citation type="journal article" date="2023" name="Mol. Ecol. Resour.">
        <title>Chromosome-level genome assembly of a triploid poplar Populus alba 'Berolinensis'.</title>
        <authorList>
            <person name="Chen S."/>
            <person name="Yu Y."/>
            <person name="Wang X."/>
            <person name="Wang S."/>
            <person name="Zhang T."/>
            <person name="Zhou Y."/>
            <person name="He R."/>
            <person name="Meng N."/>
            <person name="Wang Y."/>
            <person name="Liu W."/>
            <person name="Liu Z."/>
            <person name="Liu J."/>
            <person name="Guo Q."/>
            <person name="Huang H."/>
            <person name="Sederoff R.R."/>
            <person name="Wang G."/>
            <person name="Qu G."/>
            <person name="Chen S."/>
        </authorList>
    </citation>
    <scope>NUCLEOTIDE SEQUENCE</scope>
    <source>
        <strain evidence="3">SC-2020</strain>
    </source>
</reference>
<dbReference type="Pfam" id="PF08569">
    <property type="entry name" value="Mo25"/>
    <property type="match status" value="1"/>
</dbReference>
<evidence type="ECO:0000256" key="2">
    <source>
        <dbReference type="SAM" id="Coils"/>
    </source>
</evidence>
<dbReference type="InterPro" id="IPR016024">
    <property type="entry name" value="ARM-type_fold"/>
</dbReference>
<keyword evidence="4" id="KW-1185">Reference proteome</keyword>
<accession>A0AAD6L841</accession>
<dbReference type="PANTHER" id="PTHR10182">
    <property type="entry name" value="CALCIUM-BINDING PROTEIN 39-RELATED"/>
    <property type="match status" value="1"/>
</dbReference>
<evidence type="ECO:0000313" key="3">
    <source>
        <dbReference type="EMBL" id="KAJ6952110.1"/>
    </source>
</evidence>
<organism evidence="3 4">
    <name type="scientific">Populus alba x Populus x berolinensis</name>
    <dbReference type="NCBI Taxonomy" id="444605"/>
    <lineage>
        <taxon>Eukaryota</taxon>
        <taxon>Viridiplantae</taxon>
        <taxon>Streptophyta</taxon>
        <taxon>Embryophyta</taxon>
        <taxon>Tracheophyta</taxon>
        <taxon>Spermatophyta</taxon>
        <taxon>Magnoliopsida</taxon>
        <taxon>eudicotyledons</taxon>
        <taxon>Gunneridae</taxon>
        <taxon>Pentapetalae</taxon>
        <taxon>rosids</taxon>
        <taxon>fabids</taxon>
        <taxon>Malpighiales</taxon>
        <taxon>Salicaceae</taxon>
        <taxon>Saliceae</taxon>
        <taxon>Populus</taxon>
    </lineage>
</organism>
<protein>
    <submittedName>
        <fullName evidence="3">MO25-like protein</fullName>
    </submittedName>
</protein>
<feature type="coiled-coil region" evidence="2">
    <location>
        <begin position="82"/>
        <end position="116"/>
    </location>
</feature>
<dbReference type="AlphaFoldDB" id="A0AAD6L841"/>
<dbReference type="SUPFAM" id="SSF48371">
    <property type="entry name" value="ARM repeat"/>
    <property type="match status" value="1"/>
</dbReference>
<proteinExistence type="inferred from homology"/>
<dbReference type="Proteomes" id="UP001164929">
    <property type="component" value="Chromosome 19"/>
</dbReference>
<keyword evidence="2" id="KW-0175">Coiled coil</keyword>
<dbReference type="PANTHER" id="PTHR10182:SF12">
    <property type="entry name" value="OS07G0585100 PROTEIN"/>
    <property type="match status" value="1"/>
</dbReference>
<name>A0AAD6L841_9ROSI</name>
<dbReference type="GO" id="GO:0043539">
    <property type="term" value="F:protein serine/threonine kinase activator activity"/>
    <property type="evidence" value="ECO:0007669"/>
    <property type="project" value="TreeGrafter"/>
</dbReference>
<dbReference type="EMBL" id="JAQIZT010000019">
    <property type="protein sequence ID" value="KAJ6952110.1"/>
    <property type="molecule type" value="Genomic_DNA"/>
</dbReference>
<gene>
    <name evidence="3" type="ORF">NC653_041310</name>
</gene>
<evidence type="ECO:0000256" key="1">
    <source>
        <dbReference type="ARBA" id="ARBA00011012"/>
    </source>
</evidence>
<comment type="caution">
    <text evidence="3">The sequence shown here is derived from an EMBL/GenBank/DDBJ whole genome shotgun (WGS) entry which is preliminary data.</text>
</comment>
<dbReference type="InterPro" id="IPR011989">
    <property type="entry name" value="ARM-like"/>
</dbReference>
<dbReference type="Gene3D" id="1.25.10.10">
    <property type="entry name" value="Leucine-rich Repeat Variant"/>
    <property type="match status" value="1"/>
</dbReference>
<evidence type="ECO:0000313" key="4">
    <source>
        <dbReference type="Proteomes" id="UP001164929"/>
    </source>
</evidence>
<dbReference type="GO" id="GO:0035556">
    <property type="term" value="P:intracellular signal transduction"/>
    <property type="evidence" value="ECO:0007669"/>
    <property type="project" value="TreeGrafter"/>
</dbReference>
<comment type="similarity">
    <text evidence="1">Belongs to the Mo25 family.</text>
</comment>
<dbReference type="InterPro" id="IPR013878">
    <property type="entry name" value="Mo25"/>
</dbReference>
<sequence length="406" mass="46448">MADHQMALAEVLGYRCRHEIKPKMTMRMGDFTRYKRVGEAIHMEFGLSCPPLLKARLNKTKATPVEIVRETQRLLLCISSDHRLKQEEKKKTEADLKQEKKAAAALANNIRALKSIAYGNDDSSAVSRACAQLTEEFFRENTLLLLIVCLPKLTLEAQRDATQVVANLLRHKVQSRLIASEYLEKNTDVLDLLVAGCGNMDMAIQYGEMLRACLRHQSAARYVLESPAHLKKFFDYIQLRYFDIASDAALTLKELLTRHTYSLVPEFLSKNYEWFFADFNSKLLESSDYFTRMQATKLLGHMLLDHSNSDVMARYASSRNNLRIVMNLLRDSSKCIRIKAFGVFKLFAANQNRSSDVITVLVANRSKLLRFLADFKTDKEDECFEADKAQVMKEIAALDPRDQSHE</sequence>